<evidence type="ECO:0000256" key="3">
    <source>
        <dbReference type="ARBA" id="ARBA00023163"/>
    </source>
</evidence>
<name>A0ABS1NAN7_9ACTN</name>
<reference evidence="6 7" key="1">
    <citation type="submission" date="2021-01" db="EMBL/GenBank/DDBJ databases">
        <title>WGS of actinomycetes isolated from Thailand.</title>
        <authorList>
            <person name="Thawai C."/>
        </authorList>
    </citation>
    <scope>NUCLEOTIDE SEQUENCE [LARGE SCALE GENOMIC DNA]</scope>
    <source>
        <strain evidence="6 7">CA1R205</strain>
    </source>
</reference>
<dbReference type="RefSeq" id="WP_201874224.1">
    <property type="nucleotide sequence ID" value="NZ_JAERRF010000005.1"/>
</dbReference>
<dbReference type="SUPFAM" id="SSF46689">
    <property type="entry name" value="Homeodomain-like"/>
    <property type="match status" value="1"/>
</dbReference>
<evidence type="ECO:0000256" key="2">
    <source>
        <dbReference type="ARBA" id="ARBA00023125"/>
    </source>
</evidence>
<dbReference type="InterPro" id="IPR050109">
    <property type="entry name" value="HTH-type_TetR-like_transc_reg"/>
</dbReference>
<accession>A0ABS1NAN7</accession>
<feature type="domain" description="HTH tetR-type" evidence="5">
    <location>
        <begin position="6"/>
        <end position="66"/>
    </location>
</feature>
<dbReference type="EMBL" id="JAERRF010000005">
    <property type="protein sequence ID" value="MBL1097138.1"/>
    <property type="molecule type" value="Genomic_DNA"/>
</dbReference>
<dbReference type="InterPro" id="IPR001647">
    <property type="entry name" value="HTH_TetR"/>
</dbReference>
<keyword evidence="7" id="KW-1185">Reference proteome</keyword>
<protein>
    <submittedName>
        <fullName evidence="6">TetR/AcrR family transcriptional regulator</fullName>
    </submittedName>
</protein>
<dbReference type="InterPro" id="IPR009057">
    <property type="entry name" value="Homeodomain-like_sf"/>
</dbReference>
<evidence type="ECO:0000256" key="4">
    <source>
        <dbReference type="PROSITE-ProRule" id="PRU00335"/>
    </source>
</evidence>
<evidence type="ECO:0000313" key="6">
    <source>
        <dbReference type="EMBL" id="MBL1097138.1"/>
    </source>
</evidence>
<dbReference type="PANTHER" id="PTHR30055">
    <property type="entry name" value="HTH-TYPE TRANSCRIPTIONAL REGULATOR RUTR"/>
    <property type="match status" value="1"/>
</dbReference>
<evidence type="ECO:0000256" key="1">
    <source>
        <dbReference type="ARBA" id="ARBA00023015"/>
    </source>
</evidence>
<gene>
    <name evidence="6" type="ORF">JK363_10720</name>
</gene>
<sequence>MPRDTSVRRDQILDAALGVFGRYGYRLTSMDLLAQASAMSRPALYQHFGGKEDIFRTVGNRLVDQMIRTAERAAEAEGSTVDRLFGVLTVKLELSAGTLDANARKELFAESAALGDATGTTGNLSAALRARLITVVAAVLDSAAADLDLLGDALTAQDTATLLVDALTGLAQEPEPLDVLSTRLRHLIDLTVRGLSAGASA</sequence>
<comment type="caution">
    <text evidence="6">The sequence shown here is derived from an EMBL/GenBank/DDBJ whole genome shotgun (WGS) entry which is preliminary data.</text>
</comment>
<evidence type="ECO:0000259" key="5">
    <source>
        <dbReference type="PROSITE" id="PS50977"/>
    </source>
</evidence>
<dbReference type="Pfam" id="PF00440">
    <property type="entry name" value="TetR_N"/>
    <property type="match status" value="1"/>
</dbReference>
<feature type="DNA-binding region" description="H-T-H motif" evidence="4">
    <location>
        <begin position="29"/>
        <end position="48"/>
    </location>
</feature>
<organism evidence="6 7">
    <name type="scientific">Streptomyces coffeae</name>
    <dbReference type="NCBI Taxonomy" id="621382"/>
    <lineage>
        <taxon>Bacteria</taxon>
        <taxon>Bacillati</taxon>
        <taxon>Actinomycetota</taxon>
        <taxon>Actinomycetes</taxon>
        <taxon>Kitasatosporales</taxon>
        <taxon>Streptomycetaceae</taxon>
        <taxon>Streptomyces</taxon>
    </lineage>
</organism>
<keyword evidence="2 4" id="KW-0238">DNA-binding</keyword>
<dbReference type="Gene3D" id="1.10.357.10">
    <property type="entry name" value="Tetracycline Repressor, domain 2"/>
    <property type="match status" value="1"/>
</dbReference>
<proteinExistence type="predicted"/>
<dbReference type="PRINTS" id="PR00455">
    <property type="entry name" value="HTHTETR"/>
</dbReference>
<dbReference type="Proteomes" id="UP000634229">
    <property type="component" value="Unassembled WGS sequence"/>
</dbReference>
<evidence type="ECO:0000313" key="7">
    <source>
        <dbReference type="Proteomes" id="UP000634229"/>
    </source>
</evidence>
<keyword evidence="3" id="KW-0804">Transcription</keyword>
<keyword evidence="1" id="KW-0805">Transcription regulation</keyword>
<dbReference type="PANTHER" id="PTHR30055:SF234">
    <property type="entry name" value="HTH-TYPE TRANSCRIPTIONAL REGULATOR BETI"/>
    <property type="match status" value="1"/>
</dbReference>
<dbReference type="PROSITE" id="PS50977">
    <property type="entry name" value="HTH_TETR_2"/>
    <property type="match status" value="1"/>
</dbReference>